<dbReference type="EMBL" id="VMNH01000014">
    <property type="protein sequence ID" value="TVO73003.1"/>
    <property type="molecule type" value="Genomic_DNA"/>
</dbReference>
<accession>A0A557S6F9</accession>
<name>A0A557S6F9_9GAMM</name>
<evidence type="ECO:0000313" key="2">
    <source>
        <dbReference type="Proteomes" id="UP000316649"/>
    </source>
</evidence>
<sequence>MDQSTQIMPDDHFPTNPSDHLVDGGHGCHGISHILGLFCHEIKLPVVNNLLFFDSYTERFEFPTYQPAFRPPIAI</sequence>
<dbReference type="Proteomes" id="UP000316649">
    <property type="component" value="Unassembled WGS sequence"/>
</dbReference>
<reference evidence="1 2" key="1">
    <citation type="submission" date="2019-07" db="EMBL/GenBank/DDBJ databases">
        <title>The pathways for chlorine oxyanion respiration interact through the shared metabolite chlorate.</title>
        <authorList>
            <person name="Barnum T.P."/>
            <person name="Cheng Y."/>
            <person name="Hill K.A."/>
            <person name="Lucas L.N."/>
            <person name="Carlson H.K."/>
            <person name="Coates J.D."/>
        </authorList>
    </citation>
    <scope>NUCLEOTIDE SEQUENCE [LARGE SCALE GENOMIC DNA]</scope>
    <source>
        <strain evidence="1 2">BK-1</strain>
    </source>
</reference>
<comment type="caution">
    <text evidence="1">The sequence shown here is derived from an EMBL/GenBank/DDBJ whole genome shotgun (WGS) entry which is preliminary data.</text>
</comment>
<evidence type="ECO:0000313" key="1">
    <source>
        <dbReference type="EMBL" id="TVO73003.1"/>
    </source>
</evidence>
<dbReference type="AlphaFoldDB" id="A0A557S6F9"/>
<protein>
    <submittedName>
        <fullName evidence="1">Uncharacterized protein</fullName>
    </submittedName>
</protein>
<dbReference type="RefSeq" id="WP_144359360.1">
    <property type="nucleotide sequence ID" value="NZ_VMNH01000014.1"/>
</dbReference>
<gene>
    <name evidence="1" type="ORF">FHP88_12195</name>
</gene>
<keyword evidence="2" id="KW-1185">Reference proteome</keyword>
<organism evidence="1 2">
    <name type="scientific">Sedimenticola selenatireducens</name>
    <dbReference type="NCBI Taxonomy" id="191960"/>
    <lineage>
        <taxon>Bacteria</taxon>
        <taxon>Pseudomonadati</taxon>
        <taxon>Pseudomonadota</taxon>
        <taxon>Gammaproteobacteria</taxon>
        <taxon>Chromatiales</taxon>
        <taxon>Sedimenticolaceae</taxon>
        <taxon>Sedimenticola</taxon>
    </lineage>
</organism>
<proteinExistence type="predicted"/>